<evidence type="ECO:0000313" key="2">
    <source>
        <dbReference type="EMBL" id="PON96929.1"/>
    </source>
</evidence>
<evidence type="ECO:0000256" key="1">
    <source>
        <dbReference type="SAM" id="MobiDB-lite"/>
    </source>
</evidence>
<evidence type="ECO:0000313" key="3">
    <source>
        <dbReference type="Proteomes" id="UP000237000"/>
    </source>
</evidence>
<dbReference type="Proteomes" id="UP000237000">
    <property type="component" value="Unassembled WGS sequence"/>
</dbReference>
<comment type="caution">
    <text evidence="2">The sequence shown here is derived from an EMBL/GenBank/DDBJ whole genome shotgun (WGS) entry which is preliminary data.</text>
</comment>
<keyword evidence="3" id="KW-1185">Reference proteome</keyword>
<feature type="non-terminal residue" evidence="2">
    <location>
        <position position="1"/>
    </location>
</feature>
<protein>
    <submittedName>
        <fullName evidence="2">Uncharacterized protein</fullName>
    </submittedName>
</protein>
<organism evidence="2 3">
    <name type="scientific">Trema orientale</name>
    <name type="common">Charcoal tree</name>
    <name type="synonym">Celtis orientalis</name>
    <dbReference type="NCBI Taxonomy" id="63057"/>
    <lineage>
        <taxon>Eukaryota</taxon>
        <taxon>Viridiplantae</taxon>
        <taxon>Streptophyta</taxon>
        <taxon>Embryophyta</taxon>
        <taxon>Tracheophyta</taxon>
        <taxon>Spermatophyta</taxon>
        <taxon>Magnoliopsida</taxon>
        <taxon>eudicotyledons</taxon>
        <taxon>Gunneridae</taxon>
        <taxon>Pentapetalae</taxon>
        <taxon>rosids</taxon>
        <taxon>fabids</taxon>
        <taxon>Rosales</taxon>
        <taxon>Cannabaceae</taxon>
        <taxon>Trema</taxon>
    </lineage>
</organism>
<name>A0A2P5FGM3_TREOI</name>
<dbReference type="AlphaFoldDB" id="A0A2P5FGM3"/>
<accession>A0A2P5FGM3</accession>
<feature type="compositionally biased region" description="Polar residues" evidence="1">
    <location>
        <begin position="154"/>
        <end position="170"/>
    </location>
</feature>
<dbReference type="EMBL" id="JXTC01000035">
    <property type="protein sequence ID" value="PON96929.1"/>
    <property type="molecule type" value="Genomic_DNA"/>
</dbReference>
<sequence length="170" mass="19045">IVFLNYNGSWDNNNVYQGMETTGILVPNGATYVGLLEIVFEALELRLEHHTIEMKYVVDVRLCPVKIINDRSVKVYMELKRNEVDKTKFPLCIDIIDEPMTMQGIFMPPNQSQPPHQLIQTKEEPYISFAAKCAGDGLEEQSQFQTPPEVEEVNGTTNGAPSNAAPSNDA</sequence>
<feature type="region of interest" description="Disordered" evidence="1">
    <location>
        <begin position="137"/>
        <end position="170"/>
    </location>
</feature>
<dbReference type="InParanoid" id="A0A2P5FGM3"/>
<dbReference type="OrthoDB" id="1211624at2759"/>
<gene>
    <name evidence="2" type="ORF">TorRG33x02_073080</name>
</gene>
<reference evidence="3" key="1">
    <citation type="submission" date="2016-06" db="EMBL/GenBank/DDBJ databases">
        <title>Parallel loss of symbiosis genes in relatives of nitrogen-fixing non-legume Parasponia.</title>
        <authorList>
            <person name="Van Velzen R."/>
            <person name="Holmer R."/>
            <person name="Bu F."/>
            <person name="Rutten L."/>
            <person name="Van Zeijl A."/>
            <person name="Liu W."/>
            <person name="Santuari L."/>
            <person name="Cao Q."/>
            <person name="Sharma T."/>
            <person name="Shen D."/>
            <person name="Roswanjaya Y."/>
            <person name="Wardhani T."/>
            <person name="Kalhor M.S."/>
            <person name="Jansen J."/>
            <person name="Van den Hoogen J."/>
            <person name="Gungor B."/>
            <person name="Hartog M."/>
            <person name="Hontelez J."/>
            <person name="Verver J."/>
            <person name="Yang W.-C."/>
            <person name="Schijlen E."/>
            <person name="Repin R."/>
            <person name="Schilthuizen M."/>
            <person name="Schranz E."/>
            <person name="Heidstra R."/>
            <person name="Miyata K."/>
            <person name="Fedorova E."/>
            <person name="Kohlen W."/>
            <person name="Bisseling T."/>
            <person name="Smit S."/>
            <person name="Geurts R."/>
        </authorList>
    </citation>
    <scope>NUCLEOTIDE SEQUENCE [LARGE SCALE GENOMIC DNA]</scope>
    <source>
        <strain evidence="3">cv. RG33-2</strain>
    </source>
</reference>
<proteinExistence type="predicted"/>